<dbReference type="PANTHER" id="PTHR13847">
    <property type="entry name" value="SARCOSINE DEHYDROGENASE-RELATED"/>
    <property type="match status" value="1"/>
</dbReference>
<dbReference type="GO" id="GO:0016491">
    <property type="term" value="F:oxidoreductase activity"/>
    <property type="evidence" value="ECO:0007669"/>
    <property type="project" value="UniProtKB-KW"/>
</dbReference>
<dbReference type="InterPro" id="IPR006076">
    <property type="entry name" value="FAD-dep_OxRdtase"/>
</dbReference>
<comment type="caution">
    <text evidence="3">The sequence shown here is derived from an EMBL/GenBank/DDBJ whole genome shotgun (WGS) entry which is preliminary data.</text>
</comment>
<reference evidence="3" key="1">
    <citation type="journal article" date="2021" name="Nat. Commun.">
        <title>Genetic determinants of endophytism in the Arabidopsis root mycobiome.</title>
        <authorList>
            <person name="Mesny F."/>
            <person name="Miyauchi S."/>
            <person name="Thiergart T."/>
            <person name="Pickel B."/>
            <person name="Atanasova L."/>
            <person name="Karlsson M."/>
            <person name="Huettel B."/>
            <person name="Barry K.W."/>
            <person name="Haridas S."/>
            <person name="Chen C."/>
            <person name="Bauer D."/>
            <person name="Andreopoulos W."/>
            <person name="Pangilinan J."/>
            <person name="LaButti K."/>
            <person name="Riley R."/>
            <person name="Lipzen A."/>
            <person name="Clum A."/>
            <person name="Drula E."/>
            <person name="Henrissat B."/>
            <person name="Kohler A."/>
            <person name="Grigoriev I.V."/>
            <person name="Martin F.M."/>
            <person name="Hacquard S."/>
        </authorList>
    </citation>
    <scope>NUCLEOTIDE SEQUENCE</scope>
    <source>
        <strain evidence="3">MPI-CAGE-CH-0230</strain>
    </source>
</reference>
<keyword evidence="4" id="KW-1185">Reference proteome</keyword>
<dbReference type="AlphaFoldDB" id="A0A9P8XXH9"/>
<accession>A0A9P8XXH9</accession>
<name>A0A9P8XXH9_9PEZI</name>
<sequence>MGTVADPSNIVVIGGGIVGASIAWHLASQDANVTIVAEKLGGVATPNSFAWINAATNDKTYYDFRIRSIEHWVEISKRLPQLPIHWSGSLSFHMPPDELEDYLQEHASWGYDVIRVDRTEMSAIEPNLGADSLPDWAVYSTQEGAMEADEVALQLIENAKAELGATVVEASVTGFFKNEDGSVGGVLTSASSEAIRADHVVLAGGLGSVALLAAENIRLPVSGREGLLINTKPVQNASTTLLNTLYNGNELHMRQTSHGRIRSGKDYAGGDTGDAPEDAAAELFAKVENAFKESFTDGEELRLDYDYYTIGVRPDPEDGLPILGATGLEGLSCAVMHSGVTNAAIVGKLLAEQVLHSVTNPLLEPYRLSRFSRDQ</sequence>
<dbReference type="PANTHER" id="PTHR13847:SF289">
    <property type="entry name" value="GLYCINE OXIDASE"/>
    <property type="match status" value="1"/>
</dbReference>
<dbReference type="Proteomes" id="UP000756346">
    <property type="component" value="Unassembled WGS sequence"/>
</dbReference>
<gene>
    <name evidence="3" type="ORF">B0I36DRAFT_366575</name>
</gene>
<dbReference type="OrthoDB" id="5340195at2759"/>
<dbReference type="RefSeq" id="XP_046008194.1">
    <property type="nucleotide sequence ID" value="XM_046159321.1"/>
</dbReference>
<keyword evidence="1" id="KW-0560">Oxidoreductase</keyword>
<proteinExistence type="predicted"/>
<dbReference type="InterPro" id="IPR036188">
    <property type="entry name" value="FAD/NAD-bd_sf"/>
</dbReference>
<dbReference type="Gene3D" id="3.50.50.60">
    <property type="entry name" value="FAD/NAD(P)-binding domain"/>
    <property type="match status" value="1"/>
</dbReference>
<evidence type="ECO:0000313" key="3">
    <source>
        <dbReference type="EMBL" id="KAH7024646.1"/>
    </source>
</evidence>
<dbReference type="Pfam" id="PF01266">
    <property type="entry name" value="DAO"/>
    <property type="match status" value="1"/>
</dbReference>
<evidence type="ECO:0000313" key="4">
    <source>
        <dbReference type="Proteomes" id="UP000756346"/>
    </source>
</evidence>
<dbReference type="EMBL" id="JAGTJQ010000009">
    <property type="protein sequence ID" value="KAH7024646.1"/>
    <property type="molecule type" value="Genomic_DNA"/>
</dbReference>
<dbReference type="Gene3D" id="3.30.9.10">
    <property type="entry name" value="D-Amino Acid Oxidase, subunit A, domain 2"/>
    <property type="match status" value="1"/>
</dbReference>
<evidence type="ECO:0000259" key="2">
    <source>
        <dbReference type="Pfam" id="PF01266"/>
    </source>
</evidence>
<organism evidence="3 4">
    <name type="scientific">Microdochium trichocladiopsis</name>
    <dbReference type="NCBI Taxonomy" id="1682393"/>
    <lineage>
        <taxon>Eukaryota</taxon>
        <taxon>Fungi</taxon>
        <taxon>Dikarya</taxon>
        <taxon>Ascomycota</taxon>
        <taxon>Pezizomycotina</taxon>
        <taxon>Sordariomycetes</taxon>
        <taxon>Xylariomycetidae</taxon>
        <taxon>Xylariales</taxon>
        <taxon>Microdochiaceae</taxon>
        <taxon>Microdochium</taxon>
    </lineage>
</organism>
<dbReference type="SUPFAM" id="SSF51905">
    <property type="entry name" value="FAD/NAD(P)-binding domain"/>
    <property type="match status" value="1"/>
</dbReference>
<dbReference type="GO" id="GO:0005737">
    <property type="term" value="C:cytoplasm"/>
    <property type="evidence" value="ECO:0007669"/>
    <property type="project" value="TreeGrafter"/>
</dbReference>
<evidence type="ECO:0000256" key="1">
    <source>
        <dbReference type="ARBA" id="ARBA00023002"/>
    </source>
</evidence>
<protein>
    <submittedName>
        <fullName evidence="3">FAD dependent oxidoreductase</fullName>
    </submittedName>
</protein>
<feature type="domain" description="FAD dependent oxidoreductase" evidence="2">
    <location>
        <begin position="10"/>
        <end position="352"/>
    </location>
</feature>
<dbReference type="GeneID" id="70188867"/>